<gene>
    <name evidence="2" type="ORF">ENO47_01540</name>
</gene>
<comment type="caution">
    <text evidence="2">The sequence shown here is derived from an EMBL/GenBank/DDBJ whole genome shotgun (WGS) entry which is preliminary data.</text>
</comment>
<protein>
    <submittedName>
        <fullName evidence="2">Uncharacterized protein</fullName>
    </submittedName>
</protein>
<keyword evidence="1" id="KW-0175">Coiled coil</keyword>
<accession>A0A7C2ZJH9</accession>
<evidence type="ECO:0000256" key="1">
    <source>
        <dbReference type="SAM" id="Coils"/>
    </source>
</evidence>
<feature type="coiled-coil region" evidence="1">
    <location>
        <begin position="125"/>
        <end position="152"/>
    </location>
</feature>
<evidence type="ECO:0000313" key="2">
    <source>
        <dbReference type="EMBL" id="HEW45345.1"/>
    </source>
</evidence>
<organism evidence="2">
    <name type="scientific">Hydrogenobacter sp</name>
    <dbReference type="NCBI Taxonomy" id="2152829"/>
    <lineage>
        <taxon>Bacteria</taxon>
        <taxon>Pseudomonadati</taxon>
        <taxon>Aquificota</taxon>
        <taxon>Aquificia</taxon>
        <taxon>Aquificales</taxon>
        <taxon>Aquificaceae</taxon>
        <taxon>Hydrogenobacter</taxon>
    </lineage>
</organism>
<proteinExistence type="predicted"/>
<dbReference type="EMBL" id="DSFP01000022">
    <property type="protein sequence ID" value="HEW45345.1"/>
    <property type="molecule type" value="Genomic_DNA"/>
</dbReference>
<reference evidence="2" key="1">
    <citation type="journal article" date="2020" name="mSystems">
        <title>Genome- and Community-Level Interaction Insights into Carbon Utilization and Element Cycling Functions of Hydrothermarchaeota in Hydrothermal Sediment.</title>
        <authorList>
            <person name="Zhou Z."/>
            <person name="Liu Y."/>
            <person name="Xu W."/>
            <person name="Pan J."/>
            <person name="Luo Z.H."/>
            <person name="Li M."/>
        </authorList>
    </citation>
    <scope>NUCLEOTIDE SEQUENCE [LARGE SCALE GENOMIC DNA]</scope>
    <source>
        <strain evidence="2">SpSt-132</strain>
    </source>
</reference>
<dbReference type="AlphaFoldDB" id="A0A7C2ZJH9"/>
<sequence length="158" mass="17779">MKEEKALTVLRALREAVFNDTPKRVAYRLGIPLYQLYLMLSEDSLRKRRPKFPAVYIPYLVEVVGDAPIEAICEACGGVFLRLPKETTRSKEVIEELSLLLRLTADLLDKVGVALNDGVLVPAEYTQLEKLVNKLVKELVELKVILKAFMEEGHAVGI</sequence>
<name>A0A7C2ZJH9_9AQUI</name>